<dbReference type="NCBIfam" id="TIGR01511">
    <property type="entry name" value="ATPase-IB1_Cu"/>
    <property type="match status" value="1"/>
</dbReference>
<evidence type="ECO:0000313" key="20">
    <source>
        <dbReference type="Proteomes" id="UP000219546"/>
    </source>
</evidence>
<dbReference type="Gene3D" id="3.40.1110.10">
    <property type="entry name" value="Calcium-transporting ATPase, cytoplasmic domain N"/>
    <property type="match status" value="1"/>
</dbReference>
<accession>A0A285D3S4</accession>
<keyword evidence="5" id="KW-0104">Cadmium</keyword>
<dbReference type="InterPro" id="IPR008250">
    <property type="entry name" value="ATPase_P-typ_transduc_dom_A_sf"/>
</dbReference>
<dbReference type="NCBIfam" id="TIGR01494">
    <property type="entry name" value="ATPase_P-type"/>
    <property type="match status" value="1"/>
</dbReference>
<evidence type="ECO:0000256" key="9">
    <source>
        <dbReference type="ARBA" id="ARBA00022741"/>
    </source>
</evidence>
<dbReference type="GO" id="GO:0016887">
    <property type="term" value="F:ATP hydrolysis activity"/>
    <property type="evidence" value="ECO:0007669"/>
    <property type="project" value="InterPro"/>
</dbReference>
<dbReference type="InterPro" id="IPR017969">
    <property type="entry name" value="Heavy-metal-associated_CS"/>
</dbReference>
<dbReference type="InterPro" id="IPR044492">
    <property type="entry name" value="P_typ_ATPase_HD_dom"/>
</dbReference>
<comment type="subcellular location">
    <subcellularLocation>
        <location evidence="1">Cell membrane</location>
        <topology evidence="1">Multi-pass membrane protein</topology>
    </subcellularLocation>
</comment>
<evidence type="ECO:0000256" key="17">
    <source>
        <dbReference type="RuleBase" id="RU362081"/>
    </source>
</evidence>
<evidence type="ECO:0000256" key="5">
    <source>
        <dbReference type="ARBA" id="ARBA00022539"/>
    </source>
</evidence>
<evidence type="ECO:0000256" key="16">
    <source>
        <dbReference type="ARBA" id="ARBA00049338"/>
    </source>
</evidence>
<feature type="transmembrane region" description="Helical" evidence="17">
    <location>
        <begin position="358"/>
        <end position="382"/>
    </location>
</feature>
<dbReference type="GO" id="GO:0005886">
    <property type="term" value="C:plasma membrane"/>
    <property type="evidence" value="ECO:0007669"/>
    <property type="project" value="UniProtKB-SubCell"/>
</dbReference>
<dbReference type="InterPro" id="IPR018303">
    <property type="entry name" value="ATPase_P-typ_P_site"/>
</dbReference>
<evidence type="ECO:0000256" key="1">
    <source>
        <dbReference type="ARBA" id="ARBA00004651"/>
    </source>
</evidence>
<gene>
    <name evidence="19" type="ORF">SAMN05877753_109137</name>
</gene>
<dbReference type="NCBIfam" id="TIGR01512">
    <property type="entry name" value="ATPase-IB2_Cd"/>
    <property type="match status" value="1"/>
</dbReference>
<dbReference type="FunFam" id="2.70.150.10:FF:000002">
    <property type="entry name" value="Copper-transporting ATPase 1, putative"/>
    <property type="match status" value="1"/>
</dbReference>
<keyword evidence="10 17" id="KW-0067">ATP-binding</keyword>
<keyword evidence="11" id="KW-1278">Translocase</keyword>
<proteinExistence type="inferred from homology"/>
<dbReference type="InterPro" id="IPR006121">
    <property type="entry name" value="HMA_dom"/>
</dbReference>
<feature type="transmembrane region" description="Helical" evidence="17">
    <location>
        <begin position="101"/>
        <end position="118"/>
    </location>
</feature>
<keyword evidence="3" id="KW-0813">Transport</keyword>
<dbReference type="PRINTS" id="PR00119">
    <property type="entry name" value="CATATPASE"/>
</dbReference>
<feature type="transmembrane region" description="Helical" evidence="17">
    <location>
        <begin position="326"/>
        <end position="346"/>
    </location>
</feature>
<evidence type="ECO:0000313" key="19">
    <source>
        <dbReference type="EMBL" id="SNX74477.1"/>
    </source>
</evidence>
<evidence type="ECO:0000256" key="10">
    <source>
        <dbReference type="ARBA" id="ARBA00022840"/>
    </source>
</evidence>
<keyword evidence="13" id="KW-0406">Ion transport</keyword>
<feature type="transmembrane region" description="Helical" evidence="17">
    <location>
        <begin position="124"/>
        <end position="142"/>
    </location>
</feature>
<organism evidence="19 20">
    <name type="scientific">Bacillus oleivorans</name>
    <dbReference type="NCBI Taxonomy" id="1448271"/>
    <lineage>
        <taxon>Bacteria</taxon>
        <taxon>Bacillati</taxon>
        <taxon>Bacillota</taxon>
        <taxon>Bacilli</taxon>
        <taxon>Bacillales</taxon>
        <taxon>Bacillaceae</taxon>
        <taxon>Bacillus</taxon>
    </lineage>
</organism>
<dbReference type="InterPro" id="IPR001757">
    <property type="entry name" value="P_typ_ATPase"/>
</dbReference>
<dbReference type="AlphaFoldDB" id="A0A285D3S4"/>
<dbReference type="NCBIfam" id="TIGR01525">
    <property type="entry name" value="ATPase-IB_hvy"/>
    <property type="match status" value="1"/>
</dbReference>
<keyword evidence="7 17" id="KW-0812">Transmembrane</keyword>
<feature type="domain" description="HMA" evidence="18">
    <location>
        <begin position="10"/>
        <end position="73"/>
    </location>
</feature>
<evidence type="ECO:0000256" key="14">
    <source>
        <dbReference type="ARBA" id="ARBA00023136"/>
    </source>
</evidence>
<evidence type="ECO:0000256" key="6">
    <source>
        <dbReference type="ARBA" id="ARBA00022553"/>
    </source>
</evidence>
<dbReference type="GO" id="GO:0005524">
    <property type="term" value="F:ATP binding"/>
    <property type="evidence" value="ECO:0007669"/>
    <property type="project" value="UniProtKB-UniRule"/>
</dbReference>
<dbReference type="Pfam" id="PF00702">
    <property type="entry name" value="Hydrolase"/>
    <property type="match status" value="1"/>
</dbReference>
<reference evidence="19 20" key="1">
    <citation type="submission" date="2017-08" db="EMBL/GenBank/DDBJ databases">
        <authorList>
            <person name="de Groot N.N."/>
        </authorList>
    </citation>
    <scope>NUCLEOTIDE SEQUENCE [LARGE SCALE GENOMIC DNA]</scope>
    <source>
        <strain evidence="19 20">JC228</strain>
    </source>
</reference>
<dbReference type="InterPro" id="IPR051014">
    <property type="entry name" value="Cation_Transport_ATPase_IB"/>
</dbReference>
<dbReference type="PROSITE" id="PS50846">
    <property type="entry name" value="HMA_2"/>
    <property type="match status" value="1"/>
</dbReference>
<dbReference type="PRINTS" id="PR00941">
    <property type="entry name" value="CDATPASE"/>
</dbReference>
<dbReference type="PANTHER" id="PTHR48085">
    <property type="entry name" value="CADMIUM/ZINC-TRANSPORTING ATPASE HMA2-RELATED"/>
    <property type="match status" value="1"/>
</dbReference>
<dbReference type="InterPro" id="IPR036412">
    <property type="entry name" value="HAD-like_sf"/>
</dbReference>
<dbReference type="Gene3D" id="2.70.150.10">
    <property type="entry name" value="Calcium-transporting ATPase, cytoplasmic transduction domain A"/>
    <property type="match status" value="1"/>
</dbReference>
<dbReference type="InterPro" id="IPR023298">
    <property type="entry name" value="ATPase_P-typ_TM_dom_sf"/>
</dbReference>
<dbReference type="GO" id="GO:0008551">
    <property type="term" value="F:P-type cadmium transporter activity"/>
    <property type="evidence" value="ECO:0007669"/>
    <property type="project" value="UniProtKB-EC"/>
</dbReference>
<dbReference type="SFLD" id="SFLDG00002">
    <property type="entry name" value="C1.7:_P-type_atpase_like"/>
    <property type="match status" value="1"/>
</dbReference>
<dbReference type="Pfam" id="PF00122">
    <property type="entry name" value="E1-E2_ATPase"/>
    <property type="match status" value="1"/>
</dbReference>
<dbReference type="InterPro" id="IPR036163">
    <property type="entry name" value="HMA_dom_sf"/>
</dbReference>
<evidence type="ECO:0000256" key="2">
    <source>
        <dbReference type="ARBA" id="ARBA00006024"/>
    </source>
</evidence>
<dbReference type="Pfam" id="PF00403">
    <property type="entry name" value="HMA"/>
    <property type="match status" value="1"/>
</dbReference>
<evidence type="ECO:0000256" key="4">
    <source>
        <dbReference type="ARBA" id="ARBA00022475"/>
    </source>
</evidence>
<dbReference type="OrthoDB" id="9813266at2"/>
<dbReference type="SUPFAM" id="SSF55008">
    <property type="entry name" value="HMA, heavy metal-associated domain"/>
    <property type="match status" value="1"/>
</dbReference>
<dbReference type="GO" id="GO:0046872">
    <property type="term" value="F:metal ion binding"/>
    <property type="evidence" value="ECO:0007669"/>
    <property type="project" value="UniProtKB-KW"/>
</dbReference>
<keyword evidence="4 17" id="KW-1003">Cell membrane</keyword>
<dbReference type="PROSITE" id="PS01047">
    <property type="entry name" value="HMA_1"/>
    <property type="match status" value="1"/>
</dbReference>
<evidence type="ECO:0000256" key="3">
    <source>
        <dbReference type="ARBA" id="ARBA00022448"/>
    </source>
</evidence>
<dbReference type="SFLD" id="SFLDF00027">
    <property type="entry name" value="p-type_atpase"/>
    <property type="match status" value="1"/>
</dbReference>
<comment type="catalytic activity">
    <reaction evidence="16">
        <text>Cd(2+)(in) + ATP + H2O = Cd(2+)(out) + ADP + phosphate + H(+)</text>
        <dbReference type="Rhea" id="RHEA:12132"/>
        <dbReference type="ChEBI" id="CHEBI:15377"/>
        <dbReference type="ChEBI" id="CHEBI:15378"/>
        <dbReference type="ChEBI" id="CHEBI:30616"/>
        <dbReference type="ChEBI" id="CHEBI:43474"/>
        <dbReference type="ChEBI" id="CHEBI:48775"/>
        <dbReference type="ChEBI" id="CHEBI:456216"/>
        <dbReference type="EC" id="7.2.2.21"/>
    </reaction>
</comment>
<dbReference type="SUPFAM" id="SSF56784">
    <property type="entry name" value="HAD-like"/>
    <property type="match status" value="1"/>
</dbReference>
<dbReference type="Proteomes" id="UP000219546">
    <property type="component" value="Unassembled WGS sequence"/>
</dbReference>
<evidence type="ECO:0000256" key="8">
    <source>
        <dbReference type="ARBA" id="ARBA00022723"/>
    </source>
</evidence>
<evidence type="ECO:0000256" key="7">
    <source>
        <dbReference type="ARBA" id="ARBA00022692"/>
    </source>
</evidence>
<evidence type="ECO:0000256" key="15">
    <source>
        <dbReference type="ARBA" id="ARBA00039103"/>
    </source>
</evidence>
<dbReference type="InterPro" id="IPR023214">
    <property type="entry name" value="HAD_sf"/>
</dbReference>
<evidence type="ECO:0000259" key="18">
    <source>
        <dbReference type="PROSITE" id="PS50846"/>
    </source>
</evidence>
<dbReference type="CDD" id="cd07545">
    <property type="entry name" value="P-type_ATPase_Cd-like"/>
    <property type="match status" value="1"/>
</dbReference>
<sequence>MNEVTEALERKTVYRVEGFSCANCAGKFERNVKQLPGVQDARVNFGASKISVYGSTTIEDLEKAGAFENLKVTPENPVQVQGTNQAAEKEAKEPIYKKHSTLLFASLLIVFGYVSQFVNGEDNLVTSLLFAAAIVIGGFSLFKVGFQNLSHLEFDMKTLMTVAVIGAAIIGEWAEGAIVVILFAISEALERFSMDRARQSIRSLMDIAPKEALVRRNGQELMVHVDQIAVGDIMIVKPGQKIAMDGIVVKGYSAVNQAAITGESVPVEKTAGNEVFAGTLNEEGLLEVKVTKLVDDTTIAKIIHLVEEAQGERAPSQAFVDKFAKYYTPAIMAIAALVAVIPPLLINGSWQTWVYQGLAVLVVGCPCALVISTPISIVSAIGNAAKNGVLIKGGIYLEQMGIIKAMAFDKTGTLTKGVPVVTDFKIINNKMSENQLFTLIAALEKRSGHPLASAIVKKAEEANISFADVMVEDFTSITGKGIQGTINSTTYYIGSPQLFEEFQTTVFDKSLQQQIQELQQQGKTVMAAGTKEEILAFLAVADEVREESKEVMEKLHQMGIEQTVMLSGDNKSTSNAIGKNVGVTEIQAELLPEDKLTFIQNLRSEYKHVAMVGDGVNDAPALAASTVGIAMGGAGTDTALETADVALMGDDLKKLPFTIKLSRKALNIIKQNIMFSISIKVLALLLVVPNWLTLWIAVLADMGATILVTLNSLRLLRVRE</sequence>
<dbReference type="EMBL" id="OAOP01000009">
    <property type="protein sequence ID" value="SNX74477.1"/>
    <property type="molecule type" value="Genomic_DNA"/>
</dbReference>
<dbReference type="Gene3D" id="3.30.70.100">
    <property type="match status" value="1"/>
</dbReference>
<dbReference type="InterPro" id="IPR027256">
    <property type="entry name" value="P-typ_ATPase_IB"/>
</dbReference>
<keyword evidence="8 17" id="KW-0479">Metal-binding</keyword>
<evidence type="ECO:0000256" key="13">
    <source>
        <dbReference type="ARBA" id="ARBA00023065"/>
    </source>
</evidence>
<dbReference type="EC" id="7.2.2.21" evidence="15"/>
<dbReference type="PANTHER" id="PTHR48085:SF5">
    <property type="entry name" value="CADMIUM_ZINC-TRANSPORTING ATPASE HMA4-RELATED"/>
    <property type="match status" value="1"/>
</dbReference>
<dbReference type="RefSeq" id="WP_097159977.1">
    <property type="nucleotide sequence ID" value="NZ_JBEPMQ010000009.1"/>
</dbReference>
<dbReference type="InterPro" id="IPR023299">
    <property type="entry name" value="ATPase_P-typ_cyto_dom_N"/>
</dbReference>
<dbReference type="SUPFAM" id="SSF81665">
    <property type="entry name" value="Calcium ATPase, transmembrane domain M"/>
    <property type="match status" value="1"/>
</dbReference>
<keyword evidence="14 17" id="KW-0472">Membrane</keyword>
<keyword evidence="12 17" id="KW-1133">Transmembrane helix</keyword>
<feature type="transmembrane region" description="Helical" evidence="17">
    <location>
        <begin position="668"/>
        <end position="688"/>
    </location>
</feature>
<dbReference type="InterPro" id="IPR059000">
    <property type="entry name" value="ATPase_P-type_domA"/>
</dbReference>
<dbReference type="PROSITE" id="PS00154">
    <property type="entry name" value="ATPASE_E1_E2"/>
    <property type="match status" value="1"/>
</dbReference>
<dbReference type="SUPFAM" id="SSF81653">
    <property type="entry name" value="Calcium ATPase, transduction domain A"/>
    <property type="match status" value="1"/>
</dbReference>
<name>A0A285D3S4_9BACI</name>
<dbReference type="CDD" id="cd00371">
    <property type="entry name" value="HMA"/>
    <property type="match status" value="1"/>
</dbReference>
<keyword evidence="20" id="KW-1185">Reference proteome</keyword>
<protein>
    <recommendedName>
        <fullName evidence="15">Cd(2+)-exporting ATPase</fullName>
        <ecNumber evidence="15">7.2.2.21</ecNumber>
    </recommendedName>
</protein>
<evidence type="ECO:0000256" key="12">
    <source>
        <dbReference type="ARBA" id="ARBA00022989"/>
    </source>
</evidence>
<keyword evidence="6" id="KW-0597">Phosphoprotein</keyword>
<dbReference type="SFLD" id="SFLDS00003">
    <property type="entry name" value="Haloacid_Dehalogenase"/>
    <property type="match status" value="1"/>
</dbReference>
<evidence type="ECO:0000256" key="11">
    <source>
        <dbReference type="ARBA" id="ARBA00022967"/>
    </source>
</evidence>
<comment type="similarity">
    <text evidence="2 17">Belongs to the cation transport ATPase (P-type) (TC 3.A.3) family. Type IB subfamily.</text>
</comment>
<dbReference type="Gene3D" id="3.40.50.1000">
    <property type="entry name" value="HAD superfamily/HAD-like"/>
    <property type="match status" value="1"/>
</dbReference>
<keyword evidence="9 17" id="KW-0547">Nucleotide-binding</keyword>